<comment type="caution">
    <text evidence="1">The sequence shown here is derived from an EMBL/GenBank/DDBJ whole genome shotgun (WGS) entry which is preliminary data.</text>
</comment>
<evidence type="ECO:0000313" key="2">
    <source>
        <dbReference type="Proteomes" id="UP000016960"/>
    </source>
</evidence>
<keyword evidence="2" id="KW-1185">Reference proteome</keyword>
<dbReference type="EMBL" id="ASSJ01000030">
    <property type="protein sequence ID" value="ERN42198.1"/>
    <property type="molecule type" value="Genomic_DNA"/>
</dbReference>
<protein>
    <submittedName>
        <fullName evidence="1">Uncharacterized protein</fullName>
    </submittedName>
</protein>
<evidence type="ECO:0000313" key="1">
    <source>
        <dbReference type="EMBL" id="ERN42198.1"/>
    </source>
</evidence>
<dbReference type="InParanoid" id="U5DCE1"/>
<name>U5DCE1_9CHRO</name>
<proteinExistence type="predicted"/>
<organism evidence="1 2">
    <name type="scientific">Rubidibacter lacunae KORDI 51-2</name>
    <dbReference type="NCBI Taxonomy" id="582515"/>
    <lineage>
        <taxon>Bacteria</taxon>
        <taxon>Bacillati</taxon>
        <taxon>Cyanobacteriota</taxon>
        <taxon>Cyanophyceae</taxon>
        <taxon>Oscillatoriophycideae</taxon>
        <taxon>Chroococcales</taxon>
        <taxon>Aphanothecaceae</taxon>
        <taxon>Rubidibacter</taxon>
    </lineage>
</organism>
<dbReference type="Proteomes" id="UP000016960">
    <property type="component" value="Unassembled WGS sequence"/>
</dbReference>
<gene>
    <name evidence="1" type="ORF">KR51_00011270</name>
</gene>
<accession>U5DCE1</accession>
<dbReference type="RefSeq" id="WP_022605516.1">
    <property type="nucleotide sequence ID" value="NZ_ASSJ01000030.1"/>
</dbReference>
<dbReference type="AlphaFoldDB" id="U5DCE1"/>
<reference evidence="1 2" key="1">
    <citation type="submission" date="2013-05" db="EMBL/GenBank/DDBJ databases">
        <title>Draft genome sequence of Rubidibacter lacunae KORDI 51-2.</title>
        <authorList>
            <person name="Choi D.H."/>
            <person name="Noh J.H."/>
            <person name="Kwon K.-K."/>
            <person name="Lee J.-H."/>
            <person name="Ryu J.-Y."/>
        </authorList>
    </citation>
    <scope>NUCLEOTIDE SEQUENCE [LARGE SCALE GENOMIC DNA]</scope>
    <source>
        <strain evidence="1 2">KORDI 51-2</strain>
    </source>
</reference>
<sequence length="52" mass="5642">MVDAVVESIPSGYGCDRALGEASAACERGESLYSMRRAPLGFHEPALPFRDR</sequence>